<organism evidence="2 3">
    <name type="scientific">Floridaenema fluviatile BLCC-F154</name>
    <dbReference type="NCBI Taxonomy" id="3153640"/>
    <lineage>
        <taxon>Bacteria</taxon>
        <taxon>Bacillati</taxon>
        <taxon>Cyanobacteriota</taxon>
        <taxon>Cyanophyceae</taxon>
        <taxon>Oscillatoriophycideae</taxon>
        <taxon>Aerosakkonematales</taxon>
        <taxon>Aerosakkonemataceae</taxon>
        <taxon>Floridanema</taxon>
        <taxon>Floridanema fluviatile</taxon>
    </lineage>
</organism>
<dbReference type="SUPFAM" id="SSF88723">
    <property type="entry name" value="PIN domain-like"/>
    <property type="match status" value="1"/>
</dbReference>
<comment type="caution">
    <text evidence="2">The sequence shown here is derived from an EMBL/GenBank/DDBJ whole genome shotgun (WGS) entry which is preliminary data.</text>
</comment>
<evidence type="ECO:0000313" key="2">
    <source>
        <dbReference type="EMBL" id="MFB2936967.1"/>
    </source>
</evidence>
<dbReference type="Pfam" id="PF01850">
    <property type="entry name" value="PIN"/>
    <property type="match status" value="1"/>
</dbReference>
<evidence type="ECO:0000259" key="1">
    <source>
        <dbReference type="Pfam" id="PF01850"/>
    </source>
</evidence>
<gene>
    <name evidence="2" type="ORF">ACE1B6_17095</name>
</gene>
<dbReference type="PANTHER" id="PTHR42188">
    <property type="entry name" value="23S RRNA-SPECIFIC ENDONUCLEASE VAPC20"/>
    <property type="match status" value="1"/>
</dbReference>
<sequence>MTAIVDTSFLLATVNSKYKNHRSVIDVISNLKEQLVLPMTVLPEISYLIASRLGHHKMRQFLAELVKSNVIIEGINKTDLERVTQILNQYSDSELDFVDATIIAIAERMNVTKILTLDRRDFAMVRPQHCTYFEILTTLEKAIAPLPLFLLLFPSRPSRLRGSKN</sequence>
<accession>A0ABV4YDR5</accession>
<proteinExistence type="predicted"/>
<protein>
    <submittedName>
        <fullName evidence="2">Type II toxin-antitoxin system VapC family toxin</fullName>
    </submittedName>
</protein>
<dbReference type="EMBL" id="JBHFNS010000066">
    <property type="protein sequence ID" value="MFB2936967.1"/>
    <property type="molecule type" value="Genomic_DNA"/>
</dbReference>
<dbReference type="PANTHER" id="PTHR42188:SF1">
    <property type="entry name" value="23S RRNA-SPECIFIC ENDONUCLEASE VAPC20"/>
    <property type="match status" value="1"/>
</dbReference>
<dbReference type="InterPro" id="IPR029060">
    <property type="entry name" value="PIN-like_dom_sf"/>
</dbReference>
<reference evidence="2 3" key="1">
    <citation type="submission" date="2024-09" db="EMBL/GenBank/DDBJ databases">
        <title>Floridaenema gen nov. (Aerosakkonemataceae, Aerosakkonematales ord. nov., Cyanobacteria) from benthic tropical and subtropical fresh waters, with the description of four new species.</title>
        <authorList>
            <person name="Moretto J.A."/>
            <person name="Berthold D.E."/>
            <person name="Lefler F.W."/>
            <person name="Huang I.-S."/>
            <person name="Laughinghouse H. IV."/>
        </authorList>
    </citation>
    <scope>NUCLEOTIDE SEQUENCE [LARGE SCALE GENOMIC DNA]</scope>
    <source>
        <strain evidence="2 3">BLCC-F154</strain>
    </source>
</reference>
<evidence type="ECO:0000313" key="3">
    <source>
        <dbReference type="Proteomes" id="UP001576776"/>
    </source>
</evidence>
<feature type="domain" description="PIN" evidence="1">
    <location>
        <begin position="4"/>
        <end position="123"/>
    </location>
</feature>
<dbReference type="RefSeq" id="WP_413258461.1">
    <property type="nucleotide sequence ID" value="NZ_JBHFNS010000066.1"/>
</dbReference>
<name>A0ABV4YDR5_9CYAN</name>
<keyword evidence="3" id="KW-1185">Reference proteome</keyword>
<dbReference type="InterPro" id="IPR039018">
    <property type="entry name" value="VapC20-like"/>
</dbReference>
<dbReference type="Gene3D" id="3.40.50.1010">
    <property type="entry name" value="5'-nuclease"/>
    <property type="match status" value="1"/>
</dbReference>
<dbReference type="InterPro" id="IPR002716">
    <property type="entry name" value="PIN_dom"/>
</dbReference>
<dbReference type="Proteomes" id="UP001576776">
    <property type="component" value="Unassembled WGS sequence"/>
</dbReference>